<protein>
    <submittedName>
        <fullName evidence="2">Uncharacterized protein</fullName>
    </submittedName>
</protein>
<dbReference type="PANTHER" id="PTHR35506">
    <property type="entry name" value="OS02G0135600 PROTEIN"/>
    <property type="match status" value="1"/>
</dbReference>
<dbReference type="EMBL" id="JAKUCV010003697">
    <property type="protein sequence ID" value="KAJ4837981.1"/>
    <property type="molecule type" value="Genomic_DNA"/>
</dbReference>
<name>A0A9Q0FX85_9ROSI</name>
<comment type="caution">
    <text evidence="2">The sequence shown here is derived from an EMBL/GenBank/DDBJ whole genome shotgun (WGS) entry which is preliminary data.</text>
</comment>
<gene>
    <name evidence="2" type="ORF">Tsubulata_037849</name>
</gene>
<sequence length="401" mass="44376">MLSYGGTTKYSSNKKSKGEKNKKHKEEERIWTYYLVFTQRTESRNPILAVKLFLFKPRTHTVFPASETRPSVFGYEEEKRSNHQLETAMADKPSRALVLYGDGVARFVDQSHLHLHAVASKSACGFLSLPNAPPSESEDERIVREFAYLVDACEAYQDVKSLKNTSAPTLSERFMGLKAAIITNNPSLKSFSSQLGLTVLSTSDLNGSDVSPSGASVGFVTSQLLKLLGFQDGKVLEASQFDLVFVHFGAGERSADDGGNATASDVEYLDELSDGIMRIVQPSSEIGARLHLSVVMSYGRVNEADSTNFSVLPPKNEMSPDLAALCPRQSYTMRGETPRDDVRHHCPMLIAQWQSAVTRIDLAESFSFADFKERGVNLVIPADRFLHEVAFKLWKAPKYGA</sequence>
<reference evidence="2" key="1">
    <citation type="submission" date="2022-02" db="EMBL/GenBank/DDBJ databases">
        <authorList>
            <person name="Henning P.M."/>
            <person name="McCubbin A.G."/>
            <person name="Shore J.S."/>
        </authorList>
    </citation>
    <scope>NUCLEOTIDE SEQUENCE</scope>
    <source>
        <strain evidence="2">F60SS</strain>
        <tissue evidence="2">Leaves</tissue>
    </source>
</reference>
<feature type="region of interest" description="Disordered" evidence="1">
    <location>
        <begin position="1"/>
        <end position="23"/>
    </location>
</feature>
<reference evidence="2" key="2">
    <citation type="journal article" date="2023" name="Plants (Basel)">
        <title>Annotation of the Turnera subulata (Passifloraceae) Draft Genome Reveals the S-Locus Evolved after the Divergence of Turneroideae from Passifloroideae in a Stepwise Manner.</title>
        <authorList>
            <person name="Henning P.M."/>
            <person name="Roalson E.H."/>
            <person name="Mir W."/>
            <person name="McCubbin A.G."/>
            <person name="Shore J.S."/>
        </authorList>
    </citation>
    <scope>NUCLEOTIDE SEQUENCE</scope>
    <source>
        <strain evidence="2">F60SS</strain>
    </source>
</reference>
<keyword evidence="3" id="KW-1185">Reference proteome</keyword>
<dbReference type="AlphaFoldDB" id="A0A9Q0FX85"/>
<dbReference type="PANTHER" id="PTHR35506:SF1">
    <property type="entry name" value="OS02G0135600 PROTEIN"/>
    <property type="match status" value="1"/>
</dbReference>
<dbReference type="OrthoDB" id="1891406at2759"/>
<evidence type="ECO:0000256" key="1">
    <source>
        <dbReference type="SAM" id="MobiDB-lite"/>
    </source>
</evidence>
<proteinExistence type="predicted"/>
<accession>A0A9Q0FX85</accession>
<evidence type="ECO:0000313" key="3">
    <source>
        <dbReference type="Proteomes" id="UP001141552"/>
    </source>
</evidence>
<dbReference type="Proteomes" id="UP001141552">
    <property type="component" value="Unassembled WGS sequence"/>
</dbReference>
<organism evidence="2 3">
    <name type="scientific">Turnera subulata</name>
    <dbReference type="NCBI Taxonomy" id="218843"/>
    <lineage>
        <taxon>Eukaryota</taxon>
        <taxon>Viridiplantae</taxon>
        <taxon>Streptophyta</taxon>
        <taxon>Embryophyta</taxon>
        <taxon>Tracheophyta</taxon>
        <taxon>Spermatophyta</taxon>
        <taxon>Magnoliopsida</taxon>
        <taxon>eudicotyledons</taxon>
        <taxon>Gunneridae</taxon>
        <taxon>Pentapetalae</taxon>
        <taxon>rosids</taxon>
        <taxon>fabids</taxon>
        <taxon>Malpighiales</taxon>
        <taxon>Passifloraceae</taxon>
        <taxon>Turnera</taxon>
    </lineage>
</organism>
<evidence type="ECO:0000313" key="2">
    <source>
        <dbReference type="EMBL" id="KAJ4837981.1"/>
    </source>
</evidence>